<reference evidence="2" key="1">
    <citation type="submission" date="2022-12" db="EMBL/GenBank/DDBJ databases">
        <authorList>
            <person name="Webb A."/>
        </authorList>
    </citation>
    <scope>NUCLEOTIDE SEQUENCE</scope>
    <source>
        <strain evidence="2">Pd1</strain>
    </source>
</reference>
<proteinExistence type="predicted"/>
<dbReference type="AlphaFoldDB" id="A0AAV0T8P3"/>
<dbReference type="Proteomes" id="UP001162029">
    <property type="component" value="Unassembled WGS sequence"/>
</dbReference>
<dbReference type="Gene3D" id="3.40.50.410">
    <property type="entry name" value="von Willebrand factor, type A domain"/>
    <property type="match status" value="1"/>
</dbReference>
<organism evidence="2 3">
    <name type="scientific">Peronospora destructor</name>
    <dbReference type="NCBI Taxonomy" id="86335"/>
    <lineage>
        <taxon>Eukaryota</taxon>
        <taxon>Sar</taxon>
        <taxon>Stramenopiles</taxon>
        <taxon>Oomycota</taxon>
        <taxon>Peronosporomycetes</taxon>
        <taxon>Peronosporales</taxon>
        <taxon>Peronosporaceae</taxon>
        <taxon>Peronospora</taxon>
    </lineage>
</organism>
<dbReference type="SUPFAM" id="SSF53300">
    <property type="entry name" value="vWA-like"/>
    <property type="match status" value="1"/>
</dbReference>
<dbReference type="CDD" id="cd00198">
    <property type="entry name" value="vWFA"/>
    <property type="match status" value="1"/>
</dbReference>
<dbReference type="InterPro" id="IPR002035">
    <property type="entry name" value="VWF_A"/>
</dbReference>
<evidence type="ECO:0000313" key="3">
    <source>
        <dbReference type="Proteomes" id="UP001162029"/>
    </source>
</evidence>
<dbReference type="InterPro" id="IPR036465">
    <property type="entry name" value="vWFA_dom_sf"/>
</dbReference>
<sequence>MRGKPWKDLLCACNEFGNNRLSDGGEDDLVSYITFDHASHIICEGKSLPEALKMSVPFSGRGTSYREGLRAANEVLSRNNFEELKSVLIFFSDGRPDDIDSGVTLAQHIRSTYAKYDLKAFVVGFGRVKLSVLHRLAAEMGGEYRQVLNASALKTEFQRIAAVLCNSEASLALRESNIDSA</sequence>
<dbReference type="PROSITE" id="PS50234">
    <property type="entry name" value="VWFA"/>
    <property type="match status" value="1"/>
</dbReference>
<accession>A0AAV0T8P3</accession>
<dbReference type="Pfam" id="PF00092">
    <property type="entry name" value="VWA"/>
    <property type="match status" value="1"/>
</dbReference>
<gene>
    <name evidence="2" type="ORF">PDE001_LOCUS1612</name>
</gene>
<comment type="caution">
    <text evidence="2">The sequence shown here is derived from an EMBL/GenBank/DDBJ whole genome shotgun (WGS) entry which is preliminary data.</text>
</comment>
<dbReference type="EMBL" id="CANTFM010000285">
    <property type="protein sequence ID" value="CAI5717039.1"/>
    <property type="molecule type" value="Genomic_DNA"/>
</dbReference>
<protein>
    <recommendedName>
        <fullName evidence="1">VWFA domain-containing protein</fullName>
    </recommendedName>
</protein>
<keyword evidence="3" id="KW-1185">Reference proteome</keyword>
<evidence type="ECO:0000313" key="2">
    <source>
        <dbReference type="EMBL" id="CAI5717039.1"/>
    </source>
</evidence>
<evidence type="ECO:0000259" key="1">
    <source>
        <dbReference type="PROSITE" id="PS50234"/>
    </source>
</evidence>
<feature type="domain" description="VWFA" evidence="1">
    <location>
        <begin position="47"/>
        <end position="164"/>
    </location>
</feature>
<name>A0AAV0T8P3_9STRA</name>